<organism evidence="1 2">
    <name type="scientific">Oribacterium asaccharolyticum ACB7</name>
    <dbReference type="NCBI Taxonomy" id="796944"/>
    <lineage>
        <taxon>Bacteria</taxon>
        <taxon>Bacillati</taxon>
        <taxon>Bacillota</taxon>
        <taxon>Clostridia</taxon>
        <taxon>Lachnospirales</taxon>
        <taxon>Lachnospiraceae</taxon>
        <taxon>Oribacterium</taxon>
    </lineage>
</organism>
<dbReference type="RefSeq" id="WP_009536447.1">
    <property type="nucleotide sequence ID" value="NZ_JH414504.1"/>
</dbReference>
<keyword evidence="2" id="KW-1185">Reference proteome</keyword>
<sequence>MIYDFFLWYFNDKYRRSIYNFDYKFDENIKCETPHVTEEEITVVFISVMNILITEKDEIIENIQLIQQTVIDVITFKEEHDKLRSEMKSVVEVIQGCVV</sequence>
<comment type="caution">
    <text evidence="1">The sequence shown here is derived from an EMBL/GenBank/DDBJ whole genome shotgun (WGS) entry which is preliminary data.</text>
</comment>
<name>G9WU47_9FIRM</name>
<dbReference type="HOGENOM" id="CLU_2317512_0_0_9"/>
<reference evidence="1 2" key="1">
    <citation type="submission" date="2011-08" db="EMBL/GenBank/DDBJ databases">
        <title>The Genome Sequence of Oribacterium sp. ACB7.</title>
        <authorList>
            <consortium name="The Broad Institute Genome Sequencing Platform"/>
            <person name="Earl A."/>
            <person name="Ward D."/>
            <person name="Feldgarden M."/>
            <person name="Gevers D."/>
            <person name="Sizova M."/>
            <person name="Hazen A."/>
            <person name="Epstein S."/>
            <person name="Young S.K."/>
            <person name="Zeng Q."/>
            <person name="Gargeya S."/>
            <person name="Fitzgerald M."/>
            <person name="Haas B."/>
            <person name="Abouelleil A."/>
            <person name="Alvarado L."/>
            <person name="Arachchi H.M."/>
            <person name="Berlin A."/>
            <person name="Brown A."/>
            <person name="Chapman S.B."/>
            <person name="Chen Z."/>
            <person name="Dunbar C."/>
            <person name="Freedman E."/>
            <person name="Gearin G."/>
            <person name="Gellesch M."/>
            <person name="Goldberg J."/>
            <person name="Griggs A."/>
            <person name="Gujja S."/>
            <person name="Heiman D."/>
            <person name="Howarth C."/>
            <person name="Larson L."/>
            <person name="Lui A."/>
            <person name="MacDonald P.J.P."/>
            <person name="Montmayeur A."/>
            <person name="Murphy C."/>
            <person name="Neiman D."/>
            <person name="Pearson M."/>
            <person name="Priest M."/>
            <person name="Roberts A."/>
            <person name="Saif S."/>
            <person name="Shea T."/>
            <person name="Shenoy N."/>
            <person name="Sisk P."/>
            <person name="Stolte C."/>
            <person name="Sykes S."/>
            <person name="Wortman J."/>
            <person name="Nusbaum C."/>
            <person name="Birren B."/>
        </authorList>
    </citation>
    <scope>NUCLEOTIDE SEQUENCE [LARGE SCALE GENOMIC DNA]</scope>
    <source>
        <strain evidence="1 2">ACB7</strain>
    </source>
</reference>
<evidence type="ECO:0000313" key="1">
    <source>
        <dbReference type="EMBL" id="EHL12250.1"/>
    </source>
</evidence>
<proteinExistence type="predicted"/>
<dbReference type="AlphaFoldDB" id="G9WU47"/>
<protein>
    <submittedName>
        <fullName evidence="1">Uncharacterized protein</fullName>
    </submittedName>
</protein>
<dbReference type="EMBL" id="AFZD01000016">
    <property type="protein sequence ID" value="EHL12250.1"/>
    <property type="molecule type" value="Genomic_DNA"/>
</dbReference>
<dbReference type="Proteomes" id="UP000003527">
    <property type="component" value="Unassembled WGS sequence"/>
</dbReference>
<accession>G9WU47</accession>
<evidence type="ECO:0000313" key="2">
    <source>
        <dbReference type="Proteomes" id="UP000003527"/>
    </source>
</evidence>
<dbReference type="PATRIC" id="fig|796944.3.peg.1266"/>
<gene>
    <name evidence="1" type="ORF">HMPREF9624_00557</name>
</gene>